<sequence length="697" mass="80935">MNVIWNQFMYEICERVSKYNDSSKFDEINSSDRVDKFTPTDISLIFSSFSHVRRNNKQFYDFLLQSVLRDVSKYTVRDIAVLYNSLAKLSTFNEFVFDSLNKDVALLLNSLLDLRICNLKEIFVKCSLILSSIIKYIENPHTLTLLLYSYSRLVILKDKDKLNKPKNLSSPLEPKLTPIIANDYEHIILSDVIITLLSKCSDVLLTMNPTDLLYLYRSYLNLLFNSTYADETTESTTETISSNEQNVDGRIYNNILKFYKLNNQILQNKLAFQTRELIILYHLLQNTTKRMIDDNDLITFVTHEEMNNLKNVIKEELVYRTKQMSVIDSMNFINLLDHSDDSLELVFRRLCDKLSREHQWETYTLSQLLMVLEKIKARKCISEDSKNLVAVLISKTPRILKLSDLALISEVSTLFGIKSTALERRLSTIECRSENLTENQIYTFFHTFVSLGFLQFLDPILEHLYHVKDPNASADLLLDVSILKFLSLKNINEGIIEHLENNLKNVDLSYIKLLLTGSTTQNMDILGTHQLNYISNLKRISFNDAHEEFSVDFEEFVAKHDPNVRLGKNIVVNNINLPMAVEINNKHIAIVVLFDDFYRTNKKMLKLHKYVQLRLLKHLGVGYVCFDLIDYYTNENKPNLLANLLKNLYNEASGVEKVKEHSQPDSNDKVGINVIIEERNLKKMDNFSRFKLMVASC</sequence>
<proteinExistence type="predicted"/>
<protein>
    <recommendedName>
        <fullName evidence="3">RAP domain-containing protein</fullName>
    </recommendedName>
</protein>
<accession>A0A3B0N995</accession>
<organism evidence="2">
    <name type="scientific">Theileria annulata</name>
    <dbReference type="NCBI Taxonomy" id="5874"/>
    <lineage>
        <taxon>Eukaryota</taxon>
        <taxon>Sar</taxon>
        <taxon>Alveolata</taxon>
        <taxon>Apicomplexa</taxon>
        <taxon>Aconoidasida</taxon>
        <taxon>Piroplasmida</taxon>
        <taxon>Theileriidae</taxon>
        <taxon>Theileria</taxon>
    </lineage>
</organism>
<dbReference type="VEuPathDB" id="PiroplasmaDB:TA13330"/>
<evidence type="ECO:0008006" key="3">
    <source>
        <dbReference type="Google" id="ProtNLM"/>
    </source>
</evidence>
<evidence type="ECO:0000313" key="2">
    <source>
        <dbReference type="EMBL" id="SVP91616.1"/>
    </source>
</evidence>
<evidence type="ECO:0000313" key="1">
    <source>
        <dbReference type="EMBL" id="SVP90997.1"/>
    </source>
</evidence>
<dbReference type="AlphaFoldDB" id="A0A3B0N995"/>
<dbReference type="EMBL" id="UIVT01000002">
    <property type="protein sequence ID" value="SVP90997.1"/>
    <property type="molecule type" value="Genomic_DNA"/>
</dbReference>
<reference evidence="2" key="1">
    <citation type="submission" date="2018-07" db="EMBL/GenBank/DDBJ databases">
        <authorList>
            <person name="Quirk P.G."/>
            <person name="Krulwich T.A."/>
        </authorList>
    </citation>
    <scope>NUCLEOTIDE SEQUENCE</scope>
    <source>
        <strain evidence="2">Anand</strain>
    </source>
</reference>
<gene>
    <name evidence="1" type="ORF">TAT_000169900</name>
    <name evidence="2" type="ORF">TAV_000170100</name>
</gene>
<dbReference type="EMBL" id="UIVS01000002">
    <property type="protein sequence ID" value="SVP91616.1"/>
    <property type="molecule type" value="Genomic_DNA"/>
</dbReference>
<name>A0A3B0N995_THEAN</name>